<dbReference type="GO" id="GO:0006637">
    <property type="term" value="P:acyl-CoA metabolic process"/>
    <property type="evidence" value="ECO:0007669"/>
    <property type="project" value="TreeGrafter"/>
</dbReference>
<reference evidence="5 6" key="1">
    <citation type="submission" date="2019-03" db="EMBL/GenBank/DDBJ databases">
        <title>Genomic Encyclopedia of Type Strains, Phase IV (KMG-IV): sequencing the most valuable type-strain genomes for metagenomic binning, comparative biology and taxonomic classification.</title>
        <authorList>
            <person name="Goeker M."/>
        </authorList>
    </citation>
    <scope>NUCLEOTIDE SEQUENCE [LARGE SCALE GENOMIC DNA]</scope>
    <source>
        <strain evidence="5 6">DSM 100013</strain>
    </source>
</reference>
<feature type="domain" description="HotDog ACOT-type" evidence="4">
    <location>
        <begin position="18"/>
        <end position="130"/>
    </location>
</feature>
<sequence>MYRKDCFNVINIDYSKISFSRIESIIPIQPIHSNSMGNAHGGELMKIMDNTGGLSAYKHAKGKVVTARVDDIVFHRPVHIGNVLNCIGQVIYVGNSSILSYVALYIYNVKDGTNTLALSGYTTMIHIADDKPSKVPGLVSTTEEEKELYKFGEKKYYEIKERTKNM</sequence>
<gene>
    <name evidence="5" type="ORF">EDD79_104515</name>
</gene>
<proteinExistence type="inferred from homology"/>
<dbReference type="InterPro" id="IPR006683">
    <property type="entry name" value="Thioestr_dom"/>
</dbReference>
<dbReference type="GO" id="GO:0009062">
    <property type="term" value="P:fatty acid catabolic process"/>
    <property type="evidence" value="ECO:0007669"/>
    <property type="project" value="TreeGrafter"/>
</dbReference>
<keyword evidence="2 3" id="KW-0378">Hydrolase</keyword>
<dbReference type="OrthoDB" id="9791628at2"/>
<dbReference type="PANTHER" id="PTHR11049:SF24">
    <property type="entry name" value="CYTOSOLIC ACYL COENZYME A THIOESTER HYDROLASE"/>
    <property type="match status" value="1"/>
</dbReference>
<organism evidence="5 6">
    <name type="scientific">Serpentinicella alkaliphila</name>
    <dbReference type="NCBI Taxonomy" id="1734049"/>
    <lineage>
        <taxon>Bacteria</taxon>
        <taxon>Bacillati</taxon>
        <taxon>Bacillota</taxon>
        <taxon>Clostridia</taxon>
        <taxon>Peptostreptococcales</taxon>
        <taxon>Natronincolaceae</taxon>
        <taxon>Serpentinicella</taxon>
    </lineage>
</organism>
<dbReference type="EMBL" id="SLYC01000045">
    <property type="protein sequence ID" value="TCP97609.1"/>
    <property type="molecule type" value="Genomic_DNA"/>
</dbReference>
<dbReference type="PANTHER" id="PTHR11049">
    <property type="entry name" value="ACYL COENZYME A THIOESTER HYDROLASE"/>
    <property type="match status" value="1"/>
</dbReference>
<evidence type="ECO:0000313" key="6">
    <source>
        <dbReference type="Proteomes" id="UP000295504"/>
    </source>
</evidence>
<keyword evidence="6" id="KW-1185">Reference proteome</keyword>
<dbReference type="SUPFAM" id="SSF54637">
    <property type="entry name" value="Thioesterase/thiol ester dehydrase-isomerase"/>
    <property type="match status" value="1"/>
</dbReference>
<name>A0A4R2T3S1_9FIRM</name>
<dbReference type="Proteomes" id="UP000295504">
    <property type="component" value="Unassembled WGS sequence"/>
</dbReference>
<dbReference type="InterPro" id="IPR040170">
    <property type="entry name" value="Cytosol_ACT"/>
</dbReference>
<evidence type="ECO:0000313" key="5">
    <source>
        <dbReference type="EMBL" id="TCP97609.1"/>
    </source>
</evidence>
<dbReference type="GO" id="GO:0005829">
    <property type="term" value="C:cytosol"/>
    <property type="evidence" value="ECO:0007669"/>
    <property type="project" value="TreeGrafter"/>
</dbReference>
<evidence type="ECO:0000256" key="2">
    <source>
        <dbReference type="ARBA" id="ARBA00022801"/>
    </source>
</evidence>
<evidence type="ECO:0000256" key="1">
    <source>
        <dbReference type="ARBA" id="ARBA00010458"/>
    </source>
</evidence>
<dbReference type="CDD" id="cd03442">
    <property type="entry name" value="BFIT_BACH"/>
    <property type="match status" value="1"/>
</dbReference>
<dbReference type="InterPro" id="IPR033120">
    <property type="entry name" value="HOTDOG_ACOT"/>
</dbReference>
<dbReference type="PROSITE" id="PS51770">
    <property type="entry name" value="HOTDOG_ACOT"/>
    <property type="match status" value="1"/>
</dbReference>
<dbReference type="GO" id="GO:0052816">
    <property type="term" value="F:long-chain fatty acyl-CoA hydrolase activity"/>
    <property type="evidence" value="ECO:0007669"/>
    <property type="project" value="TreeGrafter"/>
</dbReference>
<evidence type="ECO:0000256" key="3">
    <source>
        <dbReference type="PROSITE-ProRule" id="PRU01106"/>
    </source>
</evidence>
<comment type="caution">
    <text evidence="5">The sequence shown here is derived from an EMBL/GenBank/DDBJ whole genome shotgun (WGS) entry which is preliminary data.</text>
</comment>
<comment type="similarity">
    <text evidence="1">Belongs to the acyl coenzyme A hydrolase family.</text>
</comment>
<dbReference type="AlphaFoldDB" id="A0A4R2T3S1"/>
<dbReference type="InterPro" id="IPR029069">
    <property type="entry name" value="HotDog_dom_sf"/>
</dbReference>
<evidence type="ECO:0000259" key="4">
    <source>
        <dbReference type="PROSITE" id="PS51770"/>
    </source>
</evidence>
<protein>
    <submittedName>
        <fullName evidence="5">Uncharacterized protein (TIGR00369 family)</fullName>
    </submittedName>
</protein>
<accession>A0A4R2T3S1</accession>
<dbReference type="Gene3D" id="3.10.129.10">
    <property type="entry name" value="Hotdog Thioesterase"/>
    <property type="match status" value="1"/>
</dbReference>
<dbReference type="Pfam" id="PF03061">
    <property type="entry name" value="4HBT"/>
    <property type="match status" value="1"/>
</dbReference>